<dbReference type="GO" id="GO:0005829">
    <property type="term" value="C:cytosol"/>
    <property type="evidence" value="ECO:0007669"/>
    <property type="project" value="TreeGrafter"/>
</dbReference>
<dbReference type="InterPro" id="IPR029062">
    <property type="entry name" value="Class_I_gatase-like"/>
</dbReference>
<accession>A0A974SS30</accession>
<keyword evidence="2" id="KW-0315">Glutamine amidotransferase</keyword>
<evidence type="ECO:0000259" key="1">
    <source>
        <dbReference type="Pfam" id="PF00117"/>
    </source>
</evidence>
<evidence type="ECO:0000313" key="3">
    <source>
        <dbReference type="Proteomes" id="UP000663444"/>
    </source>
</evidence>
<dbReference type="CDD" id="cd01741">
    <property type="entry name" value="GATase1_1"/>
    <property type="match status" value="1"/>
</dbReference>
<gene>
    <name evidence="2" type="ORF">IWH25_08850</name>
</gene>
<evidence type="ECO:0000313" key="2">
    <source>
        <dbReference type="EMBL" id="QRJ65412.1"/>
    </source>
</evidence>
<dbReference type="PROSITE" id="PS51273">
    <property type="entry name" value="GATASE_TYPE_1"/>
    <property type="match status" value="1"/>
</dbReference>
<proteinExistence type="predicted"/>
<dbReference type="Proteomes" id="UP000663444">
    <property type="component" value="Chromosome"/>
</dbReference>
<dbReference type="PANTHER" id="PTHR42695">
    <property type="entry name" value="GLUTAMINE AMIDOTRANSFERASE YLR126C-RELATED"/>
    <property type="match status" value="1"/>
</dbReference>
<dbReference type="RefSeq" id="WP_203388943.1">
    <property type="nucleotide sequence ID" value="NZ_CP064781.1"/>
</dbReference>
<dbReference type="KEGG" id="ares:IWH25_08850"/>
<name>A0A974SS30_9RHOO</name>
<dbReference type="InterPro" id="IPR017926">
    <property type="entry name" value="GATASE"/>
</dbReference>
<dbReference type="SUPFAM" id="SSF52317">
    <property type="entry name" value="Class I glutamine amidotransferase-like"/>
    <property type="match status" value="1"/>
</dbReference>
<reference evidence="2" key="1">
    <citation type="submission" date="2020-11" db="EMBL/GenBank/DDBJ databases">
        <title>Azospira restricta DSM 18626 genome sequence.</title>
        <authorList>
            <person name="Moe W.M."/>
        </authorList>
    </citation>
    <scope>NUCLEOTIDE SEQUENCE</scope>
    <source>
        <strain evidence="2">DSM 18626</strain>
    </source>
</reference>
<dbReference type="PANTHER" id="PTHR42695:SF5">
    <property type="entry name" value="GLUTAMINE AMIDOTRANSFERASE YLR126C-RELATED"/>
    <property type="match status" value="1"/>
</dbReference>
<dbReference type="InterPro" id="IPR044992">
    <property type="entry name" value="ChyE-like"/>
</dbReference>
<protein>
    <submittedName>
        <fullName evidence="2">Type 1 glutamine amidotransferase</fullName>
    </submittedName>
</protein>
<dbReference type="AlphaFoldDB" id="A0A974SS30"/>
<dbReference type="EMBL" id="CP064781">
    <property type="protein sequence ID" value="QRJ65412.1"/>
    <property type="molecule type" value="Genomic_DNA"/>
</dbReference>
<keyword evidence="3" id="KW-1185">Reference proteome</keyword>
<organism evidence="2 3">
    <name type="scientific">Azospira restricta</name>
    <dbReference type="NCBI Taxonomy" id="404405"/>
    <lineage>
        <taxon>Bacteria</taxon>
        <taxon>Pseudomonadati</taxon>
        <taxon>Pseudomonadota</taxon>
        <taxon>Betaproteobacteria</taxon>
        <taxon>Rhodocyclales</taxon>
        <taxon>Rhodocyclaceae</taxon>
        <taxon>Azospira</taxon>
    </lineage>
</organism>
<feature type="domain" description="Glutamine amidotransferase" evidence="1">
    <location>
        <begin position="43"/>
        <end position="179"/>
    </location>
</feature>
<dbReference type="Gene3D" id="3.40.50.880">
    <property type="match status" value="1"/>
</dbReference>
<dbReference type="Pfam" id="PF00117">
    <property type="entry name" value="GATase"/>
    <property type="match status" value="1"/>
</dbReference>
<sequence>MKPVAIFRHAPTEGPGYFATFLEANGVPWQLFAIDAGEAVPATPEAFSGLAFMGGPMSVNDPLPWVEAECALIRAAVRDGVPVIGHCLGGQLMAKALGGSVGRNPVKEIGWGEARVDASDTADTWLGDFRGDATVFQWHGETFTLPPGAVRLLHNEWCANQMFALGPHLAMQCHVEMTPEMIAAWCDSWQGEVAGLPALPPPVQTPRQMQAETAHRLPAMRRLADRLYAVWIGGLRR</sequence>